<accession>A0A2T5P6Z5</accession>
<dbReference type="InterPro" id="IPR037181">
    <property type="entry name" value="SUFU_N"/>
</dbReference>
<dbReference type="OrthoDB" id="9023549at2"/>
<dbReference type="PANTHER" id="PTHR10928">
    <property type="entry name" value="SUPPRESSOR OF FUSED"/>
    <property type="match status" value="1"/>
</dbReference>
<protein>
    <submittedName>
        <fullName evidence="2">Branched-chain alpha-keto acid dehydrogenase subunit E2</fullName>
    </submittedName>
</protein>
<proteinExistence type="predicted"/>
<dbReference type="InterPro" id="IPR007768">
    <property type="entry name" value="Suppressor_of_fused"/>
</dbReference>
<sequence length="353" mass="39215">MEPEDLQAPGWDAIDKALAALYADQQPKHFGTLISYELGGPDPLRGISVYKRLDPVPHWHFVTYGFTELYDKESEDAQTSGWGFELTMRLKTEAEAAEPPIWTINFLQNLARYVFNSGNIFANGDYMNANGPIASGSPTLIRSVVFAHDPELPPIATPNGHVEFLQVVGITDDEELAVKQWSTLKVLNVFSEHLPLLLTDLDRGSLLEHRDVRDKLAAGAAAEGANTGYVFVDQLAWSENRRLLRKPELQIALDARQVKEVLGLLPYRLPFGKEFALIGGDAKVVFAPAPQNSYSMEENRLRLQIQPDVLAEIQSTLAQKEGRYSLSTFKGVVLQVKKTLVKDSNDNVVETIG</sequence>
<feature type="domain" description="Suppressor of fused-like" evidence="1">
    <location>
        <begin position="40"/>
        <end position="203"/>
    </location>
</feature>
<dbReference type="Proteomes" id="UP000244064">
    <property type="component" value="Unassembled WGS sequence"/>
</dbReference>
<reference evidence="2 3" key="1">
    <citation type="submission" date="2018-04" db="EMBL/GenBank/DDBJ databases">
        <title>Pseudomonas sp. nov., isolated from mangrove soil.</title>
        <authorList>
            <person name="Chen C."/>
        </authorList>
    </citation>
    <scope>NUCLEOTIDE SEQUENCE [LARGE SCALE GENOMIC DNA]</scope>
    <source>
        <strain evidence="2 3">TC-11</strain>
    </source>
</reference>
<evidence type="ECO:0000259" key="1">
    <source>
        <dbReference type="Pfam" id="PF05076"/>
    </source>
</evidence>
<dbReference type="SUPFAM" id="SSF103359">
    <property type="entry name" value="Suppressor of Fused, N-terminal domain"/>
    <property type="match status" value="1"/>
</dbReference>
<dbReference type="AlphaFoldDB" id="A0A2T5P6Z5"/>
<keyword evidence="3" id="KW-1185">Reference proteome</keyword>
<evidence type="ECO:0000313" key="3">
    <source>
        <dbReference type="Proteomes" id="UP000244064"/>
    </source>
</evidence>
<gene>
    <name evidence="2" type="ORF">DBO85_14390</name>
</gene>
<evidence type="ECO:0000313" key="2">
    <source>
        <dbReference type="EMBL" id="PTU73510.1"/>
    </source>
</evidence>
<dbReference type="InterPro" id="IPR020941">
    <property type="entry name" value="SUFU-like_domain"/>
</dbReference>
<dbReference type="PIRSF" id="PIRSF038192">
    <property type="entry name" value="Txn_reg_BtrU_prd"/>
    <property type="match status" value="1"/>
</dbReference>
<dbReference type="EMBL" id="QASN01000020">
    <property type="protein sequence ID" value="PTU73510.1"/>
    <property type="molecule type" value="Genomic_DNA"/>
</dbReference>
<dbReference type="InterPro" id="IPR017429">
    <property type="entry name" value="Suppressor_of_fused_bac"/>
</dbReference>
<organism evidence="2 3">
    <name type="scientific">Pseudomonas mangrovi</name>
    <dbReference type="NCBI Taxonomy" id="2161748"/>
    <lineage>
        <taxon>Bacteria</taxon>
        <taxon>Pseudomonadati</taxon>
        <taxon>Pseudomonadota</taxon>
        <taxon>Gammaproteobacteria</taxon>
        <taxon>Pseudomonadales</taxon>
        <taxon>Pseudomonadaceae</taxon>
        <taxon>Pseudomonas</taxon>
    </lineage>
</organism>
<comment type="caution">
    <text evidence="2">The sequence shown here is derived from an EMBL/GenBank/DDBJ whole genome shotgun (WGS) entry which is preliminary data.</text>
</comment>
<dbReference type="Pfam" id="PF05076">
    <property type="entry name" value="SUFU"/>
    <property type="match status" value="1"/>
</dbReference>
<dbReference type="RefSeq" id="WP_108107955.1">
    <property type="nucleotide sequence ID" value="NZ_QASN01000020.1"/>
</dbReference>
<dbReference type="GO" id="GO:0005737">
    <property type="term" value="C:cytoplasm"/>
    <property type="evidence" value="ECO:0007669"/>
    <property type="project" value="TreeGrafter"/>
</dbReference>
<dbReference type="PANTHER" id="PTHR10928:SF2">
    <property type="entry name" value="SUPPRESSOR OF FUSED HOMOLOG"/>
    <property type="match status" value="1"/>
</dbReference>
<name>A0A2T5P6Z5_9PSED</name>